<sequence length="309" mass="33450">MYRHFIAPARGFTQFSHGLIRHPRLNSDAVRILTWQLSLPEGAKESLSRTAERAGIGACAFTRAKRQLLAEGFLHERRSQGPRGRWTTQHMLSNQPLSEAEAAKLMGREPGTVVVAASAPGPRIPTVGEPRGPLADGSPKQDRVVDTSDHPPEDGAPEREPEREQVAEPEREPVAEAPEPDVRASARALVGALPLLSPLLRHIPPGMRDELTRLAADWLTAGHSSADIHAHLLRGLPKNGTPVHRPGGLVRYLLRDVPPTDPASPPPPSGPRLSSRLAGARECESGRHTQPMLFRPSADETLCPSCAAK</sequence>
<evidence type="ECO:0008006" key="4">
    <source>
        <dbReference type="Google" id="ProtNLM"/>
    </source>
</evidence>
<organism evidence="2 3">
    <name type="scientific">Streptomyces laurentii</name>
    <dbReference type="NCBI Taxonomy" id="39478"/>
    <lineage>
        <taxon>Bacteria</taxon>
        <taxon>Bacillati</taxon>
        <taxon>Actinomycetota</taxon>
        <taxon>Actinomycetes</taxon>
        <taxon>Kitasatosporales</taxon>
        <taxon>Streptomycetaceae</taxon>
        <taxon>Streptomyces</taxon>
    </lineage>
</organism>
<dbReference type="EMBL" id="AP017424">
    <property type="protein sequence ID" value="BAU85122.1"/>
    <property type="molecule type" value="Genomic_DNA"/>
</dbReference>
<evidence type="ECO:0000313" key="2">
    <source>
        <dbReference type="EMBL" id="BAU85122.1"/>
    </source>
</evidence>
<protein>
    <recommendedName>
        <fullName evidence="4">Helix-turn-helix domain-containing protein</fullName>
    </recommendedName>
</protein>
<dbReference type="KEGG" id="slau:SLA_4234"/>
<evidence type="ECO:0000256" key="1">
    <source>
        <dbReference type="SAM" id="MobiDB-lite"/>
    </source>
</evidence>
<proteinExistence type="predicted"/>
<gene>
    <name evidence="2" type="ORF">SLA_4234</name>
</gene>
<keyword evidence="3" id="KW-1185">Reference proteome</keyword>
<reference evidence="2 3" key="1">
    <citation type="journal article" date="2016" name="Genome Announc.">
        <title>Complete Genome Sequence of Thiostrepton-Producing Streptomyces laurentii ATCC 31255.</title>
        <authorList>
            <person name="Doi K."/>
            <person name="Fujino Y."/>
            <person name="Nagayoshi Y."/>
            <person name="Ohshima T."/>
            <person name="Ogata S."/>
        </authorList>
    </citation>
    <scope>NUCLEOTIDE SEQUENCE [LARGE SCALE GENOMIC DNA]</scope>
    <source>
        <strain evidence="2 3">ATCC 31255</strain>
    </source>
</reference>
<feature type="region of interest" description="Disordered" evidence="1">
    <location>
        <begin position="116"/>
        <end position="183"/>
    </location>
</feature>
<feature type="compositionally biased region" description="Pro residues" evidence="1">
    <location>
        <begin position="259"/>
        <end position="270"/>
    </location>
</feature>
<name>A0A169NRI4_STRLU</name>
<accession>A0A169NRI4</accession>
<dbReference type="Proteomes" id="UP000217676">
    <property type="component" value="Chromosome"/>
</dbReference>
<feature type="region of interest" description="Disordered" evidence="1">
    <location>
        <begin position="257"/>
        <end position="296"/>
    </location>
</feature>
<evidence type="ECO:0000313" key="3">
    <source>
        <dbReference type="Proteomes" id="UP000217676"/>
    </source>
</evidence>
<feature type="compositionally biased region" description="Basic and acidic residues" evidence="1">
    <location>
        <begin position="139"/>
        <end position="183"/>
    </location>
</feature>
<dbReference type="AlphaFoldDB" id="A0A169NRI4"/>